<organism evidence="1 2">
    <name type="scientific">Edwardsiella piscicida</name>
    <dbReference type="NCBI Taxonomy" id="1263550"/>
    <lineage>
        <taxon>Bacteria</taxon>
        <taxon>Pseudomonadati</taxon>
        <taxon>Pseudomonadota</taxon>
        <taxon>Gammaproteobacteria</taxon>
        <taxon>Enterobacterales</taxon>
        <taxon>Hafniaceae</taxon>
        <taxon>Edwardsiella</taxon>
    </lineage>
</organism>
<dbReference type="AlphaFoldDB" id="A0AAU8P5T3"/>
<gene>
    <name evidence="1" type="ordered locus">ETAE_2913</name>
</gene>
<dbReference type="KEGG" id="etr:ETAE_2913"/>
<proteinExistence type="predicted"/>
<protein>
    <submittedName>
        <fullName evidence="1">Uncharacterized protein</fullName>
    </submittedName>
</protein>
<sequence>MKAKDHLLHKQATQIPFVLVFIKQNECNNMIYRYLSINHDAFDCMRCYFRCAMVTPDAAAARHGNPPP</sequence>
<accession>A0AAU8P5T3</accession>
<keyword evidence="2" id="KW-1185">Reference proteome</keyword>
<evidence type="ECO:0000313" key="1">
    <source>
        <dbReference type="EMBL" id="ACY85746.1"/>
    </source>
</evidence>
<name>A0AAU8P5T3_EDWPI</name>
<evidence type="ECO:0000313" key="2">
    <source>
        <dbReference type="Proteomes" id="UP000002634"/>
    </source>
</evidence>
<dbReference type="EMBL" id="CP001135">
    <property type="protein sequence ID" value="ACY85746.1"/>
    <property type="molecule type" value="Genomic_DNA"/>
</dbReference>
<dbReference type="Proteomes" id="UP000002634">
    <property type="component" value="Chromosome"/>
</dbReference>
<reference evidence="1 2" key="1">
    <citation type="journal article" date="2009" name="PLoS ONE">
        <title>Genome sequence of the versatile fish pathogen Edwardsiella tarda provides insights into its adaptation to broad host ranges and intracellular niches.</title>
        <authorList>
            <person name="Wang Q."/>
            <person name="Yang M."/>
            <person name="Xiao J."/>
            <person name="Wu H."/>
            <person name="Wang X."/>
            <person name="Lv Y."/>
            <person name="Xu L."/>
            <person name="Zheng H."/>
            <person name="Wang S."/>
            <person name="Zhao G."/>
            <person name="Liu Q."/>
            <person name="Zhang Y."/>
        </authorList>
    </citation>
    <scope>NUCLEOTIDE SEQUENCE [LARGE SCALE GENOMIC DNA]</scope>
    <source>
        <strain evidence="2">EIB202 / CCTCC M208068</strain>
    </source>
</reference>